<dbReference type="EMBL" id="JADIMS010000006">
    <property type="protein sequence ID" value="MBO8449543.1"/>
    <property type="molecule type" value="Genomic_DNA"/>
</dbReference>
<evidence type="ECO:0000313" key="5">
    <source>
        <dbReference type="EMBL" id="MBO8449543.1"/>
    </source>
</evidence>
<dbReference type="Pfam" id="PF00588">
    <property type="entry name" value="SpoU_methylase"/>
    <property type="match status" value="1"/>
</dbReference>
<dbReference type="GO" id="GO:0008173">
    <property type="term" value="F:RNA methyltransferase activity"/>
    <property type="evidence" value="ECO:0007669"/>
    <property type="project" value="InterPro"/>
</dbReference>
<name>A0A9D9EMA1_9SPIR</name>
<dbReference type="InterPro" id="IPR004441">
    <property type="entry name" value="rRNA_MeTrfase_TrmH"/>
</dbReference>
<dbReference type="GO" id="GO:0006396">
    <property type="term" value="P:RNA processing"/>
    <property type="evidence" value="ECO:0007669"/>
    <property type="project" value="InterPro"/>
</dbReference>
<comment type="caution">
    <text evidence="5">The sequence shown here is derived from an EMBL/GenBank/DDBJ whole genome shotgun (WGS) entry which is preliminary data.</text>
</comment>
<gene>
    <name evidence="5" type="ORF">IAA96_00345</name>
</gene>
<dbReference type="PANTHER" id="PTHR46429">
    <property type="entry name" value="23S RRNA (GUANOSINE-2'-O-)-METHYLTRANSFERASE RLMB"/>
    <property type="match status" value="1"/>
</dbReference>
<dbReference type="GO" id="GO:0032259">
    <property type="term" value="P:methylation"/>
    <property type="evidence" value="ECO:0007669"/>
    <property type="project" value="UniProtKB-KW"/>
</dbReference>
<dbReference type="SUPFAM" id="SSF75217">
    <property type="entry name" value="alpha/beta knot"/>
    <property type="match status" value="1"/>
</dbReference>
<reference evidence="5" key="2">
    <citation type="journal article" date="2021" name="PeerJ">
        <title>Extensive microbial diversity within the chicken gut microbiome revealed by metagenomics and culture.</title>
        <authorList>
            <person name="Gilroy R."/>
            <person name="Ravi A."/>
            <person name="Getino M."/>
            <person name="Pursley I."/>
            <person name="Horton D.L."/>
            <person name="Alikhan N.F."/>
            <person name="Baker D."/>
            <person name="Gharbi K."/>
            <person name="Hall N."/>
            <person name="Watson M."/>
            <person name="Adriaenssens E.M."/>
            <person name="Foster-Nyarko E."/>
            <person name="Jarju S."/>
            <person name="Secka A."/>
            <person name="Antonio M."/>
            <person name="Oren A."/>
            <person name="Chaudhuri R.R."/>
            <person name="La Ragione R."/>
            <person name="Hildebrand F."/>
            <person name="Pallen M.J."/>
        </authorList>
    </citation>
    <scope>NUCLEOTIDE SEQUENCE</scope>
    <source>
        <strain evidence="5">B3-4054</strain>
    </source>
</reference>
<dbReference type="SUPFAM" id="SSF55315">
    <property type="entry name" value="L30e-like"/>
    <property type="match status" value="1"/>
</dbReference>
<feature type="region of interest" description="Disordered" evidence="3">
    <location>
        <begin position="262"/>
        <end position="291"/>
    </location>
</feature>
<keyword evidence="1 5" id="KW-0489">Methyltransferase</keyword>
<keyword evidence="2" id="KW-0808">Transferase</keyword>
<dbReference type="InterPro" id="IPR029028">
    <property type="entry name" value="Alpha/beta_knot_MTases"/>
</dbReference>
<dbReference type="Proteomes" id="UP000823616">
    <property type="component" value="Unassembled WGS sequence"/>
</dbReference>
<dbReference type="Gene3D" id="3.40.1280.10">
    <property type="match status" value="1"/>
</dbReference>
<dbReference type="SMART" id="SM00967">
    <property type="entry name" value="SpoU_sub_bind"/>
    <property type="match status" value="1"/>
</dbReference>
<evidence type="ECO:0000256" key="1">
    <source>
        <dbReference type="ARBA" id="ARBA00022603"/>
    </source>
</evidence>
<evidence type="ECO:0000256" key="3">
    <source>
        <dbReference type="SAM" id="MobiDB-lite"/>
    </source>
</evidence>
<feature type="domain" description="RNA 2-O ribose methyltransferase substrate binding" evidence="4">
    <location>
        <begin position="14"/>
        <end position="90"/>
    </location>
</feature>
<dbReference type="InterPro" id="IPR029064">
    <property type="entry name" value="Ribosomal_eL30-like_sf"/>
</dbReference>
<dbReference type="GO" id="GO:0005829">
    <property type="term" value="C:cytosol"/>
    <property type="evidence" value="ECO:0007669"/>
    <property type="project" value="TreeGrafter"/>
</dbReference>
<dbReference type="Gene3D" id="3.30.1330.30">
    <property type="match status" value="1"/>
</dbReference>
<dbReference type="InterPro" id="IPR013123">
    <property type="entry name" value="SpoU_subst-bd"/>
</dbReference>
<dbReference type="GO" id="GO:0003723">
    <property type="term" value="F:RNA binding"/>
    <property type="evidence" value="ECO:0007669"/>
    <property type="project" value="InterPro"/>
</dbReference>
<dbReference type="PANTHER" id="PTHR46429:SF2">
    <property type="entry name" value="TRNA_RRNA METHYLTRANSFERASE"/>
    <property type="match status" value="1"/>
</dbReference>
<dbReference type="AlphaFoldDB" id="A0A9D9EMA1"/>
<evidence type="ECO:0000256" key="2">
    <source>
        <dbReference type="ARBA" id="ARBA00022679"/>
    </source>
</evidence>
<dbReference type="Pfam" id="PF08032">
    <property type="entry name" value="SpoU_sub_bind"/>
    <property type="match status" value="1"/>
</dbReference>
<evidence type="ECO:0000313" key="6">
    <source>
        <dbReference type="Proteomes" id="UP000823616"/>
    </source>
</evidence>
<reference evidence="5" key="1">
    <citation type="submission" date="2020-10" db="EMBL/GenBank/DDBJ databases">
        <authorList>
            <person name="Gilroy R."/>
        </authorList>
    </citation>
    <scope>NUCLEOTIDE SEQUENCE</scope>
    <source>
        <strain evidence="5">B3-4054</strain>
    </source>
</reference>
<sequence>MNTKAEKFKVPELPVCGFEAVKALARKHPEKIRRLFFTQEKARFFGNVCKMLAAERRIYRTVEQESELEKLSGSIHHQGVVAMIEAPAVPLLDFDTLDQWVAEKEKVILCDRVSNSQNFGAIIRSAAFFGIHKIVISAEKEQCGITTSAYRIAQGGMESVDIYRVSNAAWFLAKTEGRMTRLAAHHRGRAHTTDLKQLCSIREGIVVVFGNEENGISREAEKQCDYLVKIPGTRAVESLNVAQAAAVFLYCLREYFPLRQDETAGSGGQDQDNSDDSFPDLRETFRRHRSF</sequence>
<protein>
    <submittedName>
        <fullName evidence="5">RNA methyltransferase</fullName>
    </submittedName>
</protein>
<evidence type="ECO:0000259" key="4">
    <source>
        <dbReference type="SMART" id="SM00967"/>
    </source>
</evidence>
<accession>A0A9D9EMA1</accession>
<organism evidence="5 6">
    <name type="scientific">Candidatus Avitreponema avistercoris</name>
    <dbReference type="NCBI Taxonomy" id="2840705"/>
    <lineage>
        <taxon>Bacteria</taxon>
        <taxon>Pseudomonadati</taxon>
        <taxon>Spirochaetota</taxon>
        <taxon>Spirochaetia</taxon>
        <taxon>Spirochaetales</taxon>
        <taxon>Candidatus Avitreponema</taxon>
    </lineage>
</organism>
<dbReference type="InterPro" id="IPR029026">
    <property type="entry name" value="tRNA_m1G_MTases_N"/>
</dbReference>
<proteinExistence type="predicted"/>
<dbReference type="InterPro" id="IPR001537">
    <property type="entry name" value="SpoU_MeTrfase"/>
</dbReference>
<dbReference type="CDD" id="cd18095">
    <property type="entry name" value="SpoU-like_rRNA-MTase"/>
    <property type="match status" value="1"/>
</dbReference>